<dbReference type="InterPro" id="IPR044286">
    <property type="entry name" value="SINL_plant"/>
</dbReference>
<evidence type="ECO:0000313" key="15">
    <source>
        <dbReference type="EMBL" id="CAH2065706.1"/>
    </source>
</evidence>
<keyword evidence="8" id="KW-0833">Ubl conjugation pathway</keyword>
<evidence type="ECO:0000256" key="10">
    <source>
        <dbReference type="ARBA" id="ARBA00024004"/>
    </source>
</evidence>
<evidence type="ECO:0000259" key="13">
    <source>
        <dbReference type="PROSITE" id="PS50089"/>
    </source>
</evidence>
<dbReference type="InterPro" id="IPR013010">
    <property type="entry name" value="Znf_SIAH"/>
</dbReference>
<reference evidence="15 16" key="1">
    <citation type="submission" date="2022-03" db="EMBL/GenBank/DDBJ databases">
        <authorList>
            <person name="Nunn A."/>
            <person name="Chopra R."/>
            <person name="Nunn A."/>
            <person name="Contreras Garrido A."/>
        </authorList>
    </citation>
    <scope>NUCLEOTIDE SEQUENCE [LARGE SCALE GENOMIC DNA]</scope>
</reference>
<dbReference type="Pfam" id="PF21361">
    <property type="entry name" value="Sina_ZnF"/>
    <property type="match status" value="1"/>
</dbReference>
<dbReference type="InterPro" id="IPR001841">
    <property type="entry name" value="Znf_RING"/>
</dbReference>
<dbReference type="Pfam" id="PF21362">
    <property type="entry name" value="Sina_RING"/>
    <property type="match status" value="1"/>
</dbReference>
<evidence type="ECO:0000256" key="11">
    <source>
        <dbReference type="PROSITE-ProRule" id="PRU00455"/>
    </source>
</evidence>
<protein>
    <recommendedName>
        <fullName evidence="4">RING-type E3 ubiquitin transferase</fullName>
        <ecNumber evidence="4">2.3.2.27</ecNumber>
    </recommendedName>
</protein>
<evidence type="ECO:0000256" key="6">
    <source>
        <dbReference type="ARBA" id="ARBA00022723"/>
    </source>
</evidence>
<organism evidence="15 16">
    <name type="scientific">Thlaspi arvense</name>
    <name type="common">Field penny-cress</name>
    <dbReference type="NCBI Taxonomy" id="13288"/>
    <lineage>
        <taxon>Eukaryota</taxon>
        <taxon>Viridiplantae</taxon>
        <taxon>Streptophyta</taxon>
        <taxon>Embryophyta</taxon>
        <taxon>Tracheophyta</taxon>
        <taxon>Spermatophyta</taxon>
        <taxon>Magnoliopsida</taxon>
        <taxon>eudicotyledons</taxon>
        <taxon>Gunneridae</taxon>
        <taxon>Pentapetalae</taxon>
        <taxon>rosids</taxon>
        <taxon>malvids</taxon>
        <taxon>Brassicales</taxon>
        <taxon>Brassicaceae</taxon>
        <taxon>Thlaspideae</taxon>
        <taxon>Thlaspi</taxon>
    </lineage>
</organism>
<comment type="function">
    <text evidence="10">E3 ubiquitin-protein ligase that mediates ubiquitination and subsequent proteasomal degradation of target proteins. E3 ubiquitin ligases accept ubiquitin from an E2 ubiquitin-conjugating enzyme in the form of a thioester and then directly transfers the ubiquitin to targeted substrates. It probably triggers the ubiquitin-mediated degradation of different substrates.</text>
</comment>
<keyword evidence="5" id="KW-0808">Transferase</keyword>
<keyword evidence="9" id="KW-0862">Zinc</keyword>
<feature type="region of interest" description="Disordered" evidence="12">
    <location>
        <begin position="90"/>
        <end position="109"/>
    </location>
</feature>
<evidence type="ECO:0000256" key="7">
    <source>
        <dbReference type="ARBA" id="ARBA00022771"/>
    </source>
</evidence>
<accession>A0AAU9SGN9</accession>
<feature type="domain" description="RING-type" evidence="13">
    <location>
        <begin position="122"/>
        <end position="158"/>
    </location>
</feature>
<dbReference type="SUPFAM" id="SSF57850">
    <property type="entry name" value="RING/U-box"/>
    <property type="match status" value="1"/>
</dbReference>
<keyword evidence="6" id="KW-0479">Metal-binding</keyword>
<feature type="region of interest" description="Disordered" evidence="12">
    <location>
        <begin position="14"/>
        <end position="84"/>
    </location>
</feature>
<dbReference type="GO" id="GO:0008270">
    <property type="term" value="F:zinc ion binding"/>
    <property type="evidence" value="ECO:0007669"/>
    <property type="project" value="UniProtKB-KW"/>
</dbReference>
<evidence type="ECO:0000256" key="2">
    <source>
        <dbReference type="ARBA" id="ARBA00004906"/>
    </source>
</evidence>
<keyword evidence="7 11" id="KW-0863">Zinc-finger</keyword>
<comment type="pathway">
    <text evidence="2">Protein modification; protein ubiquitination.</text>
</comment>
<gene>
    <name evidence="15" type="ORF">TAV2_LOCUS17343</name>
</gene>
<feature type="compositionally biased region" description="Acidic residues" evidence="12">
    <location>
        <begin position="22"/>
        <end position="72"/>
    </location>
</feature>
<dbReference type="PANTHER" id="PTHR46632:SF22">
    <property type="entry name" value="RING-TYPE E3 UBIQUITIN TRANSFERASE"/>
    <property type="match status" value="1"/>
</dbReference>
<dbReference type="EC" id="2.3.2.27" evidence="4"/>
<evidence type="ECO:0000256" key="8">
    <source>
        <dbReference type="ARBA" id="ARBA00022786"/>
    </source>
</evidence>
<name>A0AAU9SGN9_THLAR</name>
<dbReference type="Proteomes" id="UP000836841">
    <property type="component" value="Chromosome 5"/>
</dbReference>
<evidence type="ECO:0000256" key="4">
    <source>
        <dbReference type="ARBA" id="ARBA00012483"/>
    </source>
</evidence>
<dbReference type="Gene3D" id="3.30.40.10">
    <property type="entry name" value="Zinc/RING finger domain, C3HC4 (zinc finger)"/>
    <property type="match status" value="2"/>
</dbReference>
<feature type="compositionally biased region" description="Low complexity" evidence="12">
    <location>
        <begin position="96"/>
        <end position="109"/>
    </location>
</feature>
<proteinExistence type="inferred from homology"/>
<evidence type="ECO:0000259" key="14">
    <source>
        <dbReference type="PROSITE" id="PS51081"/>
    </source>
</evidence>
<dbReference type="InterPro" id="IPR013083">
    <property type="entry name" value="Znf_RING/FYVE/PHD"/>
</dbReference>
<evidence type="ECO:0000256" key="3">
    <source>
        <dbReference type="ARBA" id="ARBA00009119"/>
    </source>
</evidence>
<dbReference type="PROSITE" id="PS51081">
    <property type="entry name" value="ZF_SIAH"/>
    <property type="match status" value="1"/>
</dbReference>
<dbReference type="PROSITE" id="PS50089">
    <property type="entry name" value="ZF_RING_2"/>
    <property type="match status" value="1"/>
</dbReference>
<dbReference type="CDD" id="cd16571">
    <property type="entry name" value="RING-HC_SIAHs"/>
    <property type="match status" value="1"/>
</dbReference>
<sequence>MSIPPIDTDVIRFLKRPRFPPVEEDEHEEEEDDDEDYNTAIIDGEEEEDDDEDDEEEEEIGEEENEDVEINDDVGGTRMATIGNDSEDVITEAQSRRSVSSSPSGSSSQQSVKLKCSEVLDCPTCCEPLKKPIYQCTNGHIACSSCCKKLKRKCPFCRSHIGDIRCRAMEKVLEASIVPCRNAVYGCRETISYGDQSSHEKRCVFIRCTCPLSHCNYTGSYSDLKQHARSSHSWDAENLIPFVFDAPQIFSMNLCKRKMTVFQEEKEGDLVVVQALKGSHGVYMTVSCIAPMAREVHELSCSLAKLNAYTTLKLGLMVKKIQKVEEQQEPKDDFMLIPSYMLSGDHMKMQICIGSEFKYVHI</sequence>
<dbReference type="EMBL" id="OU466861">
    <property type="protein sequence ID" value="CAH2065706.1"/>
    <property type="molecule type" value="Genomic_DNA"/>
</dbReference>
<dbReference type="AlphaFoldDB" id="A0AAU9SGN9"/>
<comment type="similarity">
    <text evidence="3">Belongs to the SINA (Seven in absentia) family.</text>
</comment>
<dbReference type="PANTHER" id="PTHR46632">
    <property type="entry name" value="E3 UBIQUITIN-PROTEIN LIGASE SINA-LIKE 4"/>
    <property type="match status" value="1"/>
</dbReference>
<dbReference type="GO" id="GO:0061630">
    <property type="term" value="F:ubiquitin protein ligase activity"/>
    <property type="evidence" value="ECO:0007669"/>
    <property type="project" value="UniProtKB-EC"/>
</dbReference>
<evidence type="ECO:0000313" key="16">
    <source>
        <dbReference type="Proteomes" id="UP000836841"/>
    </source>
</evidence>
<evidence type="ECO:0000256" key="12">
    <source>
        <dbReference type="SAM" id="MobiDB-lite"/>
    </source>
</evidence>
<dbReference type="SUPFAM" id="SSF49599">
    <property type="entry name" value="TRAF domain-like"/>
    <property type="match status" value="1"/>
</dbReference>
<evidence type="ECO:0000256" key="1">
    <source>
        <dbReference type="ARBA" id="ARBA00000900"/>
    </source>
</evidence>
<evidence type="ECO:0000256" key="9">
    <source>
        <dbReference type="ARBA" id="ARBA00022833"/>
    </source>
</evidence>
<evidence type="ECO:0000256" key="5">
    <source>
        <dbReference type="ARBA" id="ARBA00022679"/>
    </source>
</evidence>
<dbReference type="InterPro" id="IPR049548">
    <property type="entry name" value="Sina-like_RING"/>
</dbReference>
<comment type="catalytic activity">
    <reaction evidence="1">
        <text>S-ubiquitinyl-[E2 ubiquitin-conjugating enzyme]-L-cysteine + [acceptor protein]-L-lysine = [E2 ubiquitin-conjugating enzyme]-L-cysteine + N(6)-ubiquitinyl-[acceptor protein]-L-lysine.</text>
        <dbReference type="EC" id="2.3.2.27"/>
    </reaction>
</comment>
<keyword evidence="16" id="KW-1185">Reference proteome</keyword>
<feature type="domain" description="SIAH-type" evidence="14">
    <location>
        <begin position="175"/>
        <end position="233"/>
    </location>
</feature>